<keyword evidence="1 3" id="KW-0238">DNA-binding</keyword>
<keyword evidence="2" id="KW-0804">Transcription</keyword>
<evidence type="ECO:0000313" key="6">
    <source>
        <dbReference type="EMBL" id="TEB22423.1"/>
    </source>
</evidence>
<feature type="compositionally biased region" description="Low complexity" evidence="4">
    <location>
        <begin position="312"/>
        <end position="331"/>
    </location>
</feature>
<evidence type="ECO:0000259" key="5">
    <source>
        <dbReference type="PROSITE" id="PS50118"/>
    </source>
</evidence>
<comment type="caution">
    <text evidence="6">The sequence shown here is derived from an EMBL/GenBank/DDBJ whole genome shotgun (WGS) entry which is preliminary data.</text>
</comment>
<dbReference type="Gene3D" id="1.10.30.10">
    <property type="entry name" value="High mobility group box domain"/>
    <property type="match status" value="1"/>
</dbReference>
<keyword evidence="3" id="KW-0539">Nucleus</keyword>
<evidence type="ECO:0000313" key="7">
    <source>
        <dbReference type="Proteomes" id="UP000298030"/>
    </source>
</evidence>
<feature type="region of interest" description="Disordered" evidence="4">
    <location>
        <begin position="1"/>
        <end position="67"/>
    </location>
</feature>
<accession>A0A4Y7SKL2</accession>
<dbReference type="GO" id="GO:0001228">
    <property type="term" value="F:DNA-binding transcription activator activity, RNA polymerase II-specific"/>
    <property type="evidence" value="ECO:0007669"/>
    <property type="project" value="TreeGrafter"/>
</dbReference>
<dbReference type="InterPro" id="IPR009071">
    <property type="entry name" value="HMG_box_dom"/>
</dbReference>
<dbReference type="Pfam" id="PF00505">
    <property type="entry name" value="HMG_box"/>
    <property type="match status" value="1"/>
</dbReference>
<reference evidence="6 7" key="1">
    <citation type="journal article" date="2019" name="Nat. Ecol. Evol.">
        <title>Megaphylogeny resolves global patterns of mushroom evolution.</title>
        <authorList>
            <person name="Varga T."/>
            <person name="Krizsan K."/>
            <person name="Foldi C."/>
            <person name="Dima B."/>
            <person name="Sanchez-Garcia M."/>
            <person name="Sanchez-Ramirez S."/>
            <person name="Szollosi G.J."/>
            <person name="Szarkandi J.G."/>
            <person name="Papp V."/>
            <person name="Albert L."/>
            <person name="Andreopoulos W."/>
            <person name="Angelini C."/>
            <person name="Antonin V."/>
            <person name="Barry K.W."/>
            <person name="Bougher N.L."/>
            <person name="Buchanan P."/>
            <person name="Buyck B."/>
            <person name="Bense V."/>
            <person name="Catcheside P."/>
            <person name="Chovatia M."/>
            <person name="Cooper J."/>
            <person name="Damon W."/>
            <person name="Desjardin D."/>
            <person name="Finy P."/>
            <person name="Geml J."/>
            <person name="Haridas S."/>
            <person name="Hughes K."/>
            <person name="Justo A."/>
            <person name="Karasinski D."/>
            <person name="Kautmanova I."/>
            <person name="Kiss B."/>
            <person name="Kocsube S."/>
            <person name="Kotiranta H."/>
            <person name="LaButti K.M."/>
            <person name="Lechner B.E."/>
            <person name="Liimatainen K."/>
            <person name="Lipzen A."/>
            <person name="Lukacs Z."/>
            <person name="Mihaltcheva S."/>
            <person name="Morgado L.N."/>
            <person name="Niskanen T."/>
            <person name="Noordeloos M.E."/>
            <person name="Ohm R.A."/>
            <person name="Ortiz-Santana B."/>
            <person name="Ovrebo C."/>
            <person name="Racz N."/>
            <person name="Riley R."/>
            <person name="Savchenko A."/>
            <person name="Shiryaev A."/>
            <person name="Soop K."/>
            <person name="Spirin V."/>
            <person name="Szebenyi C."/>
            <person name="Tomsovsky M."/>
            <person name="Tulloss R.E."/>
            <person name="Uehling J."/>
            <person name="Grigoriev I.V."/>
            <person name="Vagvolgyi C."/>
            <person name="Papp T."/>
            <person name="Martin F.M."/>
            <person name="Miettinen O."/>
            <person name="Hibbett D.S."/>
            <person name="Nagy L.G."/>
        </authorList>
    </citation>
    <scope>NUCLEOTIDE SEQUENCE [LARGE SCALE GENOMIC DNA]</scope>
    <source>
        <strain evidence="6 7">FP101781</strain>
    </source>
</reference>
<dbReference type="InterPro" id="IPR050140">
    <property type="entry name" value="SRY-related_HMG-box_TF-like"/>
</dbReference>
<dbReference type="STRING" id="71717.A0A4Y7SKL2"/>
<feature type="compositionally biased region" description="Basic and acidic residues" evidence="4">
    <location>
        <begin position="45"/>
        <end position="66"/>
    </location>
</feature>
<feature type="region of interest" description="Disordered" evidence="4">
    <location>
        <begin position="410"/>
        <end position="431"/>
    </location>
</feature>
<dbReference type="PANTHER" id="PTHR10270:SF161">
    <property type="entry name" value="SEX-DETERMINING REGION Y PROTEIN"/>
    <property type="match status" value="1"/>
</dbReference>
<feature type="compositionally biased region" description="Basic residues" evidence="4">
    <location>
        <begin position="152"/>
        <end position="164"/>
    </location>
</feature>
<feature type="DNA-binding region" description="HMG box" evidence="3">
    <location>
        <begin position="82"/>
        <end position="150"/>
    </location>
</feature>
<dbReference type="SMART" id="SM00398">
    <property type="entry name" value="HMG"/>
    <property type="match status" value="1"/>
</dbReference>
<dbReference type="InterPro" id="IPR036910">
    <property type="entry name" value="HMG_box_dom_sf"/>
</dbReference>
<dbReference type="PROSITE" id="PS50118">
    <property type="entry name" value="HMG_BOX_2"/>
    <property type="match status" value="1"/>
</dbReference>
<feature type="compositionally biased region" description="Basic and acidic residues" evidence="4">
    <location>
        <begin position="28"/>
        <end position="38"/>
    </location>
</feature>
<feature type="compositionally biased region" description="Polar residues" evidence="4">
    <location>
        <begin position="220"/>
        <end position="232"/>
    </location>
</feature>
<dbReference type="Proteomes" id="UP000298030">
    <property type="component" value="Unassembled WGS sequence"/>
</dbReference>
<evidence type="ECO:0000256" key="3">
    <source>
        <dbReference type="PROSITE-ProRule" id="PRU00267"/>
    </source>
</evidence>
<sequence>MDRYPSYSRQPYAAAMATRSQRGTRVPSYKDSDIHDELGSVSGSDDGHYPAFHDVKHEGDHDHGVDQDLSLTSQTLNADGTPKRPMNAFMIFARKRRPQVSAANQSMRTGEISKLLSKEWSSMPASDKQYFQEQAKLLKDSFNSKYPDYVYRRRPNNSRRRRQNASKSDGASGDADDGEFESPTDADGHLDADGESVYSRGSHEPPNFPEPLKYPAGPSISRSSTHPFQSNHAFYRNNEPRLPYPSTDRMAHNLSHRLSNPSMNYSLSPSSSYSTDLGSPQTWHSRLDRGSSSWSNHQDRIPPTLKTGSYPGSSAGWSNPPSSSSSSGYSGASNFPTLNTPFYPSGSNMSDYGADSSSGSSHYDSLALNPIASDRASYDSRSNALAGEPLTYPASRNMSRVLPPVASISGYPSSLPSATSPTVSQQFWSRS</sequence>
<dbReference type="OrthoDB" id="1919336at2759"/>
<gene>
    <name evidence="6" type="ORF">FA13DRAFT_1516336</name>
</gene>
<proteinExistence type="predicted"/>
<evidence type="ECO:0000256" key="4">
    <source>
        <dbReference type="SAM" id="MobiDB-lite"/>
    </source>
</evidence>
<feature type="compositionally biased region" description="Polar residues" evidence="4">
    <location>
        <begin position="275"/>
        <end position="296"/>
    </location>
</feature>
<dbReference type="GO" id="GO:0005634">
    <property type="term" value="C:nucleus"/>
    <property type="evidence" value="ECO:0007669"/>
    <property type="project" value="UniProtKB-UniRule"/>
</dbReference>
<evidence type="ECO:0000256" key="2">
    <source>
        <dbReference type="ARBA" id="ARBA00023163"/>
    </source>
</evidence>
<feature type="compositionally biased region" description="Acidic residues" evidence="4">
    <location>
        <begin position="174"/>
        <end position="184"/>
    </location>
</feature>
<keyword evidence="7" id="KW-1185">Reference proteome</keyword>
<feature type="compositionally biased region" description="Low complexity" evidence="4">
    <location>
        <begin position="258"/>
        <end position="274"/>
    </location>
</feature>
<evidence type="ECO:0000256" key="1">
    <source>
        <dbReference type="ARBA" id="ARBA00023125"/>
    </source>
</evidence>
<feature type="domain" description="HMG box" evidence="5">
    <location>
        <begin position="82"/>
        <end position="150"/>
    </location>
</feature>
<organism evidence="6 7">
    <name type="scientific">Coprinellus micaceus</name>
    <name type="common">Glistening ink-cap mushroom</name>
    <name type="synonym">Coprinus micaceus</name>
    <dbReference type="NCBI Taxonomy" id="71717"/>
    <lineage>
        <taxon>Eukaryota</taxon>
        <taxon>Fungi</taxon>
        <taxon>Dikarya</taxon>
        <taxon>Basidiomycota</taxon>
        <taxon>Agaricomycotina</taxon>
        <taxon>Agaricomycetes</taxon>
        <taxon>Agaricomycetidae</taxon>
        <taxon>Agaricales</taxon>
        <taxon>Agaricineae</taxon>
        <taxon>Psathyrellaceae</taxon>
        <taxon>Coprinellus</taxon>
    </lineage>
</organism>
<feature type="region of interest" description="Disordered" evidence="4">
    <location>
        <begin position="148"/>
        <end position="331"/>
    </location>
</feature>
<name>A0A4Y7SKL2_COPMI</name>
<dbReference type="GO" id="GO:0030154">
    <property type="term" value="P:cell differentiation"/>
    <property type="evidence" value="ECO:0007669"/>
    <property type="project" value="TreeGrafter"/>
</dbReference>
<dbReference type="GO" id="GO:0000978">
    <property type="term" value="F:RNA polymerase II cis-regulatory region sequence-specific DNA binding"/>
    <property type="evidence" value="ECO:0007669"/>
    <property type="project" value="TreeGrafter"/>
</dbReference>
<dbReference type="AlphaFoldDB" id="A0A4Y7SKL2"/>
<dbReference type="EMBL" id="QPFP01000092">
    <property type="protein sequence ID" value="TEB22423.1"/>
    <property type="molecule type" value="Genomic_DNA"/>
</dbReference>
<dbReference type="PANTHER" id="PTHR10270">
    <property type="entry name" value="SOX TRANSCRIPTION FACTOR"/>
    <property type="match status" value="1"/>
</dbReference>
<protein>
    <recommendedName>
        <fullName evidence="5">HMG box domain-containing protein</fullName>
    </recommendedName>
</protein>
<dbReference type="SUPFAM" id="SSF47095">
    <property type="entry name" value="HMG-box"/>
    <property type="match status" value="1"/>
</dbReference>